<keyword evidence="1" id="KW-0813">Transport</keyword>
<dbReference type="InterPro" id="IPR050794">
    <property type="entry name" value="CPA2_transporter"/>
</dbReference>
<dbReference type="GO" id="GO:0012505">
    <property type="term" value="C:endomembrane system"/>
    <property type="evidence" value="ECO:0007669"/>
    <property type="project" value="TreeGrafter"/>
</dbReference>
<reference evidence="5 6" key="1">
    <citation type="submission" date="2019-11" db="EMBL/GenBank/DDBJ databases">
        <title>Whole genome sequence of Oryza granulata.</title>
        <authorList>
            <person name="Li W."/>
        </authorList>
    </citation>
    <scope>NUCLEOTIDE SEQUENCE [LARGE SCALE GENOMIC DNA]</scope>
    <source>
        <strain evidence="6">cv. Menghai</strain>
        <tissue evidence="5">Leaf</tissue>
    </source>
</reference>
<keyword evidence="3" id="KW-0630">Potassium</keyword>
<dbReference type="EMBL" id="SPHZ02000007">
    <property type="protein sequence ID" value="KAF0906829.1"/>
    <property type="molecule type" value="Genomic_DNA"/>
</dbReference>
<organism evidence="5 6">
    <name type="scientific">Oryza meyeriana var. granulata</name>
    <dbReference type="NCBI Taxonomy" id="110450"/>
    <lineage>
        <taxon>Eukaryota</taxon>
        <taxon>Viridiplantae</taxon>
        <taxon>Streptophyta</taxon>
        <taxon>Embryophyta</taxon>
        <taxon>Tracheophyta</taxon>
        <taxon>Spermatophyta</taxon>
        <taxon>Magnoliopsida</taxon>
        <taxon>Liliopsida</taxon>
        <taxon>Poales</taxon>
        <taxon>Poaceae</taxon>
        <taxon>BOP clade</taxon>
        <taxon>Oryzoideae</taxon>
        <taxon>Oryzeae</taxon>
        <taxon>Oryzinae</taxon>
        <taxon>Oryza</taxon>
        <taxon>Oryza meyeriana</taxon>
    </lineage>
</organism>
<proteinExistence type="predicted"/>
<accession>A0A6G1D337</accession>
<keyword evidence="2" id="KW-0633">Potassium transport</keyword>
<dbReference type="PANTHER" id="PTHR32468:SF145">
    <property type="entry name" value="CATION_H(+) ANTIPORTER 28"/>
    <property type="match status" value="1"/>
</dbReference>
<gene>
    <name evidence="5" type="ORF">E2562_013227</name>
</gene>
<evidence type="ECO:0000256" key="3">
    <source>
        <dbReference type="ARBA" id="ARBA00022958"/>
    </source>
</evidence>
<dbReference type="OrthoDB" id="1938353at2759"/>
<dbReference type="AlphaFoldDB" id="A0A6G1D337"/>
<dbReference type="GO" id="GO:0098662">
    <property type="term" value="P:inorganic cation transmembrane transport"/>
    <property type="evidence" value="ECO:0007669"/>
    <property type="project" value="TreeGrafter"/>
</dbReference>
<dbReference type="GO" id="GO:0006813">
    <property type="term" value="P:potassium ion transport"/>
    <property type="evidence" value="ECO:0007669"/>
    <property type="project" value="UniProtKB-KW"/>
</dbReference>
<dbReference type="PANTHER" id="PTHR32468">
    <property type="entry name" value="CATION/H + ANTIPORTER"/>
    <property type="match status" value="1"/>
</dbReference>
<name>A0A6G1D337_9ORYZ</name>
<keyword evidence="6" id="KW-1185">Reference proteome</keyword>
<sequence length="73" mass="7861">MEVGYFRFRLVNQKVLQLAPCLVGILVDRGRGKQQAGGTAQGVVLVFIGGTDDREALTLASFMLKHTGVQLTA</sequence>
<evidence type="ECO:0000313" key="6">
    <source>
        <dbReference type="Proteomes" id="UP000479710"/>
    </source>
</evidence>
<evidence type="ECO:0000256" key="2">
    <source>
        <dbReference type="ARBA" id="ARBA00022538"/>
    </source>
</evidence>
<comment type="caution">
    <text evidence="5">The sequence shown here is derived from an EMBL/GenBank/DDBJ whole genome shotgun (WGS) entry which is preliminary data.</text>
</comment>
<evidence type="ECO:0000256" key="4">
    <source>
        <dbReference type="ARBA" id="ARBA00023065"/>
    </source>
</evidence>
<evidence type="ECO:0000313" key="5">
    <source>
        <dbReference type="EMBL" id="KAF0906829.1"/>
    </source>
</evidence>
<protein>
    <submittedName>
        <fullName evidence="5">Uncharacterized protein</fullName>
    </submittedName>
</protein>
<evidence type="ECO:0000256" key="1">
    <source>
        <dbReference type="ARBA" id="ARBA00022448"/>
    </source>
</evidence>
<dbReference type="GO" id="GO:0006885">
    <property type="term" value="P:regulation of pH"/>
    <property type="evidence" value="ECO:0007669"/>
    <property type="project" value="TreeGrafter"/>
</dbReference>
<keyword evidence="4" id="KW-0406">Ion transport</keyword>
<dbReference type="Proteomes" id="UP000479710">
    <property type="component" value="Unassembled WGS sequence"/>
</dbReference>